<evidence type="ECO:0000313" key="2">
    <source>
        <dbReference type="EMBL" id="SVE41674.1"/>
    </source>
</evidence>
<feature type="non-terminal residue" evidence="2">
    <location>
        <position position="110"/>
    </location>
</feature>
<name>A0A383DBE9_9ZZZZ</name>
<dbReference type="EMBL" id="UINC01215803">
    <property type="protein sequence ID" value="SVE41674.1"/>
    <property type="molecule type" value="Genomic_DNA"/>
</dbReference>
<protein>
    <recommendedName>
        <fullName evidence="3">Glycosyl transferase family 1 domain-containing protein</fullName>
    </recommendedName>
</protein>
<organism evidence="2">
    <name type="scientific">marine metagenome</name>
    <dbReference type="NCBI Taxonomy" id="408172"/>
    <lineage>
        <taxon>unclassified sequences</taxon>
        <taxon>metagenomes</taxon>
        <taxon>ecological metagenomes</taxon>
    </lineage>
</organism>
<evidence type="ECO:0008006" key="3">
    <source>
        <dbReference type="Google" id="ProtNLM"/>
    </source>
</evidence>
<feature type="transmembrane region" description="Helical" evidence="1">
    <location>
        <begin position="48"/>
        <end position="72"/>
    </location>
</feature>
<keyword evidence="1" id="KW-0472">Membrane</keyword>
<keyword evidence="1" id="KW-1133">Transmembrane helix</keyword>
<gene>
    <name evidence="2" type="ORF">METZ01_LOCUS494528</name>
</gene>
<accession>A0A383DBE9</accession>
<reference evidence="2" key="1">
    <citation type="submission" date="2018-05" db="EMBL/GenBank/DDBJ databases">
        <authorList>
            <person name="Lanie J.A."/>
            <person name="Ng W.-L."/>
            <person name="Kazmierczak K.M."/>
            <person name="Andrzejewski T.M."/>
            <person name="Davidsen T.M."/>
            <person name="Wayne K.J."/>
            <person name="Tettelin H."/>
            <person name="Glass J.I."/>
            <person name="Rusch D."/>
            <person name="Podicherti R."/>
            <person name="Tsui H.-C.T."/>
            <person name="Winkler M.E."/>
        </authorList>
    </citation>
    <scope>NUCLEOTIDE SEQUENCE</scope>
</reference>
<evidence type="ECO:0000256" key="1">
    <source>
        <dbReference type="SAM" id="Phobius"/>
    </source>
</evidence>
<sequence length="110" mass="13069">MRICYFGTYEKRYPRNSIFLKGLCQNEVEVYECHVPLWEKKTIKDEKFGFSLAFLLRLFSAQIQLIFKYILFIPKHDIIIVGYIGHLDMYLAKIFAIIGRKKLVFNPLIS</sequence>
<dbReference type="AlphaFoldDB" id="A0A383DBE9"/>
<keyword evidence="1" id="KW-0812">Transmembrane</keyword>
<proteinExistence type="predicted"/>
<feature type="transmembrane region" description="Helical" evidence="1">
    <location>
        <begin position="78"/>
        <end position="98"/>
    </location>
</feature>